<evidence type="ECO:0000256" key="5">
    <source>
        <dbReference type="SAM" id="MobiDB-lite"/>
    </source>
</evidence>
<feature type="compositionally biased region" description="Acidic residues" evidence="5">
    <location>
        <begin position="305"/>
        <end position="316"/>
    </location>
</feature>
<evidence type="ECO:0000256" key="4">
    <source>
        <dbReference type="RuleBase" id="RU367086"/>
    </source>
</evidence>
<dbReference type="Pfam" id="PF04427">
    <property type="entry name" value="Brix"/>
    <property type="match status" value="1"/>
</dbReference>
<dbReference type="PANTHER" id="PTHR12728">
    <property type="entry name" value="BRIX DOMAIN CONTAINING PROTEIN"/>
    <property type="match status" value="1"/>
</dbReference>
<dbReference type="InterPro" id="IPR039770">
    <property type="entry name" value="Rpf2"/>
</dbReference>
<comment type="similarity">
    <text evidence="2 4">Belongs to the RPF2 family.</text>
</comment>
<feature type="domain" description="Brix" evidence="6">
    <location>
        <begin position="28"/>
        <end position="244"/>
    </location>
</feature>
<gene>
    <name evidence="8" type="primary">RPF2</name>
    <name evidence="7" type="ORF">BRETT_005175</name>
    <name evidence="8" type="ORF">DEBR0S4_04016G</name>
</gene>
<sequence>MIRTVKPKNARSKRALDKKQPKIVENVKTALFVPGQTTNQALHDICIDFASLKEPYQKRLHKKNKILPFEDASSLEFFSEKNDTSIIVLSTSNKKRPNNLTFVRMFNYTVYDMVEMQVMGNFKLLKDFKTRAFQVGLKPMFTFQGQIFDTVPVFKQVKSFFLDMFRGEVTNLLDVAGLQWVISISAVEEDENNESVSKFPLVHFRVYKLVTYHSPEPKLPRVELVETGPRLDFKIGRYQLASAEAQKEAFKIPPQLRRKTKKNVETDMLGDKVATIHVGKQDLSRLQTRKMKGLKSRYDQHPEEEPADVIEEEEDGQEKKRQKLE</sequence>
<evidence type="ECO:0000313" key="9">
    <source>
        <dbReference type="Proteomes" id="UP000478008"/>
    </source>
</evidence>
<dbReference type="Proteomes" id="UP000478008">
    <property type="component" value="Unassembled WGS sequence"/>
</dbReference>
<feature type="region of interest" description="Disordered" evidence="5">
    <location>
        <begin position="284"/>
        <end position="325"/>
    </location>
</feature>
<evidence type="ECO:0000256" key="2">
    <source>
        <dbReference type="ARBA" id="ARBA00010782"/>
    </source>
</evidence>
<reference evidence="7" key="3">
    <citation type="journal article" name="BMC Genomics">
        <title>New genome assemblies reveal patterns of domestication and adaptation across Brettanomyces (Dekkera) species.</title>
        <authorList>
            <person name="Roach M.J."/>
            <person name="Borneman A.R."/>
        </authorList>
    </citation>
    <scope>NUCLEOTIDE SEQUENCE</scope>
    <source>
        <strain evidence="7">UCD 2041</strain>
    </source>
</reference>
<dbReference type="SMR" id="A0A3F2Y8W3"/>
<dbReference type="STRING" id="5007.A0A3F2Y8W3"/>
<proteinExistence type="inferred from homology"/>
<dbReference type="KEGG" id="bbrx:BRETT_005175"/>
<reference evidence="8 9" key="1">
    <citation type="submission" date="2019-07" db="EMBL/GenBank/DDBJ databases">
        <authorList>
            <person name="Friedrich A."/>
            <person name="Schacherer J."/>
        </authorList>
    </citation>
    <scope>NUCLEOTIDE SEQUENCE [LARGE SCALE GENOMIC DNA]</scope>
</reference>
<dbReference type="InterPro" id="IPR007109">
    <property type="entry name" value="Brix"/>
</dbReference>
<dbReference type="GO" id="GO:0000463">
    <property type="term" value="P:maturation of LSU-rRNA from tricistronic rRNA transcript (SSU-rRNA, 5.8S rRNA, LSU-rRNA)"/>
    <property type="evidence" value="ECO:0007669"/>
    <property type="project" value="TreeGrafter"/>
</dbReference>
<evidence type="ECO:0000313" key="8">
    <source>
        <dbReference type="EMBL" id="VUG18854.1"/>
    </source>
</evidence>
<keyword evidence="3 4" id="KW-0539">Nucleus</keyword>
<evidence type="ECO:0000313" key="7">
    <source>
        <dbReference type="EMBL" id="QOU18115.1"/>
    </source>
</evidence>
<dbReference type="GeneID" id="64577098"/>
<organism evidence="8 9">
    <name type="scientific">Dekkera bruxellensis</name>
    <name type="common">Brettanomyces custersii</name>
    <dbReference type="NCBI Taxonomy" id="5007"/>
    <lineage>
        <taxon>Eukaryota</taxon>
        <taxon>Fungi</taxon>
        <taxon>Dikarya</taxon>
        <taxon>Ascomycota</taxon>
        <taxon>Saccharomycotina</taxon>
        <taxon>Pichiomycetes</taxon>
        <taxon>Pichiales</taxon>
        <taxon>Pichiaceae</taxon>
        <taxon>Brettanomyces</taxon>
    </lineage>
</organism>
<dbReference type="PANTHER" id="PTHR12728:SF0">
    <property type="entry name" value="RIBOSOME PRODUCTION FACTOR 2 HOMOLOG"/>
    <property type="match status" value="1"/>
</dbReference>
<dbReference type="OrthoDB" id="407658at2759"/>
<dbReference type="GO" id="GO:0019843">
    <property type="term" value="F:rRNA binding"/>
    <property type="evidence" value="ECO:0007669"/>
    <property type="project" value="UniProtKB-UniRule"/>
</dbReference>
<name>A0A3F2Y8W3_DEKBR</name>
<evidence type="ECO:0000259" key="6">
    <source>
        <dbReference type="PROSITE" id="PS50833"/>
    </source>
</evidence>
<dbReference type="EMBL" id="CP063130">
    <property type="protein sequence ID" value="QOU18115.1"/>
    <property type="molecule type" value="Genomic_DNA"/>
</dbReference>
<accession>A0A3F2Y8W3</accession>
<evidence type="ECO:0000256" key="3">
    <source>
        <dbReference type="ARBA" id="ARBA00023242"/>
    </source>
</evidence>
<evidence type="ECO:0000256" key="1">
    <source>
        <dbReference type="ARBA" id="ARBA00004604"/>
    </source>
</evidence>
<comment type="subcellular location">
    <subcellularLocation>
        <location evidence="1 4">Nucleus</location>
        <location evidence="1 4">Nucleolus</location>
    </subcellularLocation>
</comment>
<dbReference type="RefSeq" id="XP_041134609.1">
    <property type="nucleotide sequence ID" value="XM_041283657.1"/>
</dbReference>
<protein>
    <recommendedName>
        <fullName evidence="4">Ribosome production factor 2 homolog</fullName>
    </recommendedName>
    <alternativeName>
        <fullName evidence="4">Ribosome biogenesis protein RPF2 homolog</fullName>
    </alternativeName>
</protein>
<dbReference type="SMART" id="SM00879">
    <property type="entry name" value="Brix"/>
    <property type="match status" value="1"/>
</dbReference>
<dbReference type="PROSITE" id="PS50833">
    <property type="entry name" value="BRIX"/>
    <property type="match status" value="1"/>
</dbReference>
<dbReference type="GO" id="GO:0000027">
    <property type="term" value="P:ribosomal large subunit assembly"/>
    <property type="evidence" value="ECO:0007669"/>
    <property type="project" value="InterPro"/>
</dbReference>
<dbReference type="AlphaFoldDB" id="A0A3F2Y8W3"/>
<dbReference type="Proteomes" id="UP000663131">
    <property type="component" value="Chromosome 2"/>
</dbReference>
<dbReference type="GO" id="GO:0005730">
    <property type="term" value="C:nucleolus"/>
    <property type="evidence" value="ECO:0007669"/>
    <property type="project" value="UniProtKB-SubCell"/>
</dbReference>
<dbReference type="EMBL" id="CABFWN010000004">
    <property type="protein sequence ID" value="VUG18854.1"/>
    <property type="molecule type" value="Genomic_DNA"/>
</dbReference>
<reference evidence="7" key="2">
    <citation type="submission" date="2020-10" db="EMBL/GenBank/DDBJ databases">
        <authorList>
            <person name="Palmer J.M."/>
        </authorList>
    </citation>
    <scope>NUCLEOTIDE SEQUENCE</scope>
    <source>
        <strain evidence="7">UCD 2041</strain>
    </source>
</reference>
<keyword evidence="9" id="KW-1185">Reference proteome</keyword>